<dbReference type="InterPro" id="IPR030489">
    <property type="entry name" value="TR_Rrf2-type_CS"/>
</dbReference>
<proteinExistence type="predicted"/>
<dbReference type="SUPFAM" id="SSF46785">
    <property type="entry name" value="Winged helix' DNA-binding domain"/>
    <property type="match status" value="1"/>
</dbReference>
<organism evidence="2 3">
    <name type="scientific">Luteimicrobium album</name>
    <dbReference type="NCBI Taxonomy" id="1054550"/>
    <lineage>
        <taxon>Bacteria</taxon>
        <taxon>Bacillati</taxon>
        <taxon>Actinomycetota</taxon>
        <taxon>Actinomycetes</taxon>
        <taxon>Micrococcales</taxon>
        <taxon>Luteimicrobium</taxon>
    </lineage>
</organism>
<evidence type="ECO:0000256" key="1">
    <source>
        <dbReference type="ARBA" id="ARBA00023125"/>
    </source>
</evidence>
<protein>
    <recommendedName>
        <fullName evidence="4">Rrf2 family transcriptional regulator</fullName>
    </recommendedName>
</protein>
<dbReference type="PANTHER" id="PTHR33221">
    <property type="entry name" value="WINGED HELIX-TURN-HELIX TRANSCRIPTIONAL REGULATOR, RRF2 FAMILY"/>
    <property type="match status" value="1"/>
</dbReference>
<evidence type="ECO:0000313" key="2">
    <source>
        <dbReference type="EMBL" id="GMA26351.1"/>
    </source>
</evidence>
<keyword evidence="1" id="KW-0238">DNA-binding</keyword>
<evidence type="ECO:0000313" key="3">
    <source>
        <dbReference type="Proteomes" id="UP001157091"/>
    </source>
</evidence>
<sequence>MRISSKTDSAVRACVELAARHEAGTPYIKATTVAEAQDLSLSFVLVILNELKQAGLVESRRGSDGGYRLVASPDRIVVADVVRAIDGPLANVAGSHVEDVAYGERRVPSATCGWRSARRSGRSWTR</sequence>
<name>A0ABQ6I6J9_9MICO</name>
<dbReference type="PROSITE" id="PS01332">
    <property type="entry name" value="HTH_RRF2_1"/>
    <property type="match status" value="1"/>
</dbReference>
<dbReference type="InterPro" id="IPR000944">
    <property type="entry name" value="Tscrpt_reg_Rrf2"/>
</dbReference>
<comment type="caution">
    <text evidence="2">The sequence shown here is derived from an EMBL/GenBank/DDBJ whole genome shotgun (WGS) entry which is preliminary data.</text>
</comment>
<dbReference type="InterPro" id="IPR036390">
    <property type="entry name" value="WH_DNA-bd_sf"/>
</dbReference>
<dbReference type="PROSITE" id="PS51197">
    <property type="entry name" value="HTH_RRF2_2"/>
    <property type="match status" value="1"/>
</dbReference>
<dbReference type="NCBIfam" id="TIGR00738">
    <property type="entry name" value="rrf2_super"/>
    <property type="match status" value="1"/>
</dbReference>
<keyword evidence="3" id="KW-1185">Reference proteome</keyword>
<dbReference type="RefSeq" id="WP_284294667.1">
    <property type="nucleotide sequence ID" value="NZ_BSUK01000001.1"/>
</dbReference>
<evidence type="ECO:0008006" key="4">
    <source>
        <dbReference type="Google" id="ProtNLM"/>
    </source>
</evidence>
<gene>
    <name evidence="2" type="ORF">GCM10025864_41100</name>
</gene>
<dbReference type="Gene3D" id="1.10.10.10">
    <property type="entry name" value="Winged helix-like DNA-binding domain superfamily/Winged helix DNA-binding domain"/>
    <property type="match status" value="1"/>
</dbReference>
<accession>A0ABQ6I6J9</accession>
<reference evidence="3" key="1">
    <citation type="journal article" date="2019" name="Int. J. Syst. Evol. Microbiol.">
        <title>The Global Catalogue of Microorganisms (GCM) 10K type strain sequencing project: providing services to taxonomists for standard genome sequencing and annotation.</title>
        <authorList>
            <consortium name="The Broad Institute Genomics Platform"/>
            <consortium name="The Broad Institute Genome Sequencing Center for Infectious Disease"/>
            <person name="Wu L."/>
            <person name="Ma J."/>
        </authorList>
    </citation>
    <scope>NUCLEOTIDE SEQUENCE [LARGE SCALE GENOMIC DNA]</scope>
    <source>
        <strain evidence="3">NBRC 106348</strain>
    </source>
</reference>
<dbReference type="PANTHER" id="PTHR33221:SF5">
    <property type="entry name" value="HTH-TYPE TRANSCRIPTIONAL REGULATOR ISCR"/>
    <property type="match status" value="1"/>
</dbReference>
<dbReference type="Pfam" id="PF02082">
    <property type="entry name" value="Rrf2"/>
    <property type="match status" value="1"/>
</dbReference>
<dbReference type="EMBL" id="BSUK01000001">
    <property type="protein sequence ID" value="GMA26351.1"/>
    <property type="molecule type" value="Genomic_DNA"/>
</dbReference>
<dbReference type="InterPro" id="IPR036388">
    <property type="entry name" value="WH-like_DNA-bd_sf"/>
</dbReference>
<dbReference type="Proteomes" id="UP001157091">
    <property type="component" value="Unassembled WGS sequence"/>
</dbReference>